<dbReference type="InterPro" id="IPR050858">
    <property type="entry name" value="Mal-CoA-ACP_Trans/PKS_FabD"/>
</dbReference>
<dbReference type="RefSeq" id="WP_007003586.1">
    <property type="nucleotide sequence ID" value="NZ_GG770778.1"/>
</dbReference>
<dbReference type="AlphaFoldDB" id="D5RHG7"/>
<dbReference type="Gene3D" id="3.30.70.250">
    <property type="entry name" value="Malonyl-CoA ACP transacylase, ACP-binding"/>
    <property type="match status" value="1"/>
</dbReference>
<dbReference type="InterPro" id="IPR016036">
    <property type="entry name" value="Malonyl_transacylase_ACP-bd"/>
</dbReference>
<proteinExistence type="inferred from homology"/>
<dbReference type="OrthoDB" id="9808564at2"/>
<dbReference type="InterPro" id="IPR004410">
    <property type="entry name" value="Malonyl_CoA-ACP_transAc_FabD"/>
</dbReference>
<evidence type="ECO:0000256" key="4">
    <source>
        <dbReference type="ARBA" id="ARBA00023315"/>
    </source>
</evidence>
<dbReference type="SMART" id="SM00827">
    <property type="entry name" value="PKS_AT"/>
    <property type="match status" value="1"/>
</dbReference>
<sequence length="318" mass="33198">MSIAFVFPGQGSQAVGMGRELAEAFAPAREVFEAVDETLKQNLSRLMFEGPIEELTLTANAQPALMAMSLAVMRVLEQEGGFDLKAKVAVVAGHSLGEYSALAAAQSFDVATAARLLRLRGEAMQKAVPAGQGAMAALLGAEMAQAQEICERAALTPEGGQEVVEAANDNGGGQVVISGHRAAVERAVALAKEAGIKRAMLLPVSAPFHCALMAPAADAMAEALALAELRPPLVPVVANVTAAKATDPTEIRELLVRQVTGTVRWRECIGTMRALGCERFIEIGAGKVLSGLMKRLAPEAQAMSVGSPAEIEAFLKTL</sequence>
<dbReference type="InterPro" id="IPR001227">
    <property type="entry name" value="Ac_transferase_dom_sf"/>
</dbReference>
<evidence type="ECO:0000256" key="3">
    <source>
        <dbReference type="ARBA" id="ARBA00022679"/>
    </source>
</evidence>
<dbReference type="GO" id="GO:0005829">
    <property type="term" value="C:cytosol"/>
    <property type="evidence" value="ECO:0007669"/>
    <property type="project" value="TreeGrafter"/>
</dbReference>
<accession>D5RHG7</accession>
<dbReference type="SUPFAM" id="SSF55048">
    <property type="entry name" value="Probable ACP-binding domain of malonyl-CoA ACP transacylase"/>
    <property type="match status" value="1"/>
</dbReference>
<name>D5RHG7_9PROT</name>
<organism evidence="9 10">
    <name type="scientific">Pseudoroseomonas cervicalis ATCC 49957</name>
    <dbReference type="NCBI Taxonomy" id="525371"/>
    <lineage>
        <taxon>Bacteria</taxon>
        <taxon>Pseudomonadati</taxon>
        <taxon>Pseudomonadota</taxon>
        <taxon>Alphaproteobacteria</taxon>
        <taxon>Acetobacterales</taxon>
        <taxon>Roseomonadaceae</taxon>
        <taxon>Roseomonas</taxon>
    </lineage>
</organism>
<evidence type="ECO:0000313" key="9">
    <source>
        <dbReference type="EMBL" id="EFH13269.1"/>
    </source>
</evidence>
<dbReference type="Proteomes" id="UP000005324">
    <property type="component" value="Unassembled WGS sequence"/>
</dbReference>
<comment type="catalytic activity">
    <reaction evidence="5 6">
        <text>holo-[ACP] + malonyl-CoA = malonyl-[ACP] + CoA</text>
        <dbReference type="Rhea" id="RHEA:41792"/>
        <dbReference type="Rhea" id="RHEA-COMP:9623"/>
        <dbReference type="Rhea" id="RHEA-COMP:9685"/>
        <dbReference type="ChEBI" id="CHEBI:57287"/>
        <dbReference type="ChEBI" id="CHEBI:57384"/>
        <dbReference type="ChEBI" id="CHEBI:64479"/>
        <dbReference type="ChEBI" id="CHEBI:78449"/>
        <dbReference type="EC" id="2.3.1.39"/>
    </reaction>
</comment>
<dbReference type="NCBIfam" id="TIGR00128">
    <property type="entry name" value="fabD"/>
    <property type="match status" value="1"/>
</dbReference>
<dbReference type="PIRSF" id="PIRSF000446">
    <property type="entry name" value="Mct"/>
    <property type="match status" value="1"/>
</dbReference>
<gene>
    <name evidence="9" type="primary">fabD</name>
    <name evidence="9" type="ORF">HMPREF0731_0526</name>
</gene>
<dbReference type="FunFam" id="3.30.70.250:FF:000001">
    <property type="entry name" value="Malonyl CoA-acyl carrier protein transacylase"/>
    <property type="match status" value="1"/>
</dbReference>
<evidence type="ECO:0000256" key="2">
    <source>
        <dbReference type="ARBA" id="ARBA00018953"/>
    </source>
</evidence>
<keyword evidence="3 6" id="KW-0808">Transferase</keyword>
<dbReference type="Pfam" id="PF00698">
    <property type="entry name" value="Acyl_transf_1"/>
    <property type="match status" value="1"/>
</dbReference>
<evidence type="ECO:0000256" key="5">
    <source>
        <dbReference type="ARBA" id="ARBA00048462"/>
    </source>
</evidence>
<dbReference type="PANTHER" id="PTHR42681:SF1">
    <property type="entry name" value="MALONYL-COA-ACYL CARRIER PROTEIN TRANSACYLASE, MITOCHONDRIAL"/>
    <property type="match status" value="1"/>
</dbReference>
<dbReference type="GO" id="GO:0006633">
    <property type="term" value="P:fatty acid biosynthetic process"/>
    <property type="evidence" value="ECO:0007669"/>
    <property type="project" value="TreeGrafter"/>
</dbReference>
<evidence type="ECO:0000256" key="6">
    <source>
        <dbReference type="PIRNR" id="PIRNR000446"/>
    </source>
</evidence>
<dbReference type="InterPro" id="IPR014043">
    <property type="entry name" value="Acyl_transferase_dom"/>
</dbReference>
<dbReference type="PANTHER" id="PTHR42681">
    <property type="entry name" value="MALONYL-COA-ACYL CARRIER PROTEIN TRANSACYLASE, MITOCHONDRIAL"/>
    <property type="match status" value="1"/>
</dbReference>
<keyword evidence="10" id="KW-1185">Reference proteome</keyword>
<dbReference type="Gene3D" id="3.40.366.10">
    <property type="entry name" value="Malonyl-Coenzyme A Acyl Carrier Protein, domain 2"/>
    <property type="match status" value="1"/>
</dbReference>
<comment type="caution">
    <text evidence="9">The sequence shown here is derived from an EMBL/GenBank/DDBJ whole genome shotgun (WGS) entry which is preliminary data.</text>
</comment>
<dbReference type="GO" id="GO:0004314">
    <property type="term" value="F:[acyl-carrier-protein] S-malonyltransferase activity"/>
    <property type="evidence" value="ECO:0007669"/>
    <property type="project" value="UniProtKB-EC"/>
</dbReference>
<dbReference type="HOGENOM" id="CLU_030558_0_1_5"/>
<dbReference type="EMBL" id="ADVL01000099">
    <property type="protein sequence ID" value="EFH13269.1"/>
    <property type="molecule type" value="Genomic_DNA"/>
</dbReference>
<feature type="domain" description="Malonyl-CoA:ACP transacylase (MAT)" evidence="8">
    <location>
        <begin position="6"/>
        <end position="310"/>
    </location>
</feature>
<evidence type="ECO:0000256" key="7">
    <source>
        <dbReference type="PIRSR" id="PIRSR000446-1"/>
    </source>
</evidence>
<keyword evidence="4 6" id="KW-0012">Acyltransferase</keyword>
<protein>
    <recommendedName>
        <fullName evidence="2 6">Malonyl CoA-acyl carrier protein transacylase</fullName>
        <ecNumber evidence="1 6">2.3.1.39</ecNumber>
    </recommendedName>
</protein>
<feature type="active site" evidence="7">
    <location>
        <position position="209"/>
    </location>
</feature>
<dbReference type="InterPro" id="IPR016035">
    <property type="entry name" value="Acyl_Trfase/lysoPLipase"/>
</dbReference>
<comment type="similarity">
    <text evidence="6">Belongs to the fabD family.</text>
</comment>
<evidence type="ECO:0000259" key="8">
    <source>
        <dbReference type="SMART" id="SM00827"/>
    </source>
</evidence>
<feature type="active site" evidence="7">
    <location>
        <position position="95"/>
    </location>
</feature>
<dbReference type="EC" id="2.3.1.39" evidence="1 6"/>
<evidence type="ECO:0000313" key="10">
    <source>
        <dbReference type="Proteomes" id="UP000005324"/>
    </source>
</evidence>
<evidence type="ECO:0000256" key="1">
    <source>
        <dbReference type="ARBA" id="ARBA00013258"/>
    </source>
</evidence>
<dbReference type="InterPro" id="IPR024925">
    <property type="entry name" value="Malonyl_CoA-ACP_transAc"/>
</dbReference>
<reference evidence="9 10" key="1">
    <citation type="submission" date="2010-04" db="EMBL/GenBank/DDBJ databases">
        <authorList>
            <person name="Qin X."/>
            <person name="Bachman B."/>
            <person name="Battles P."/>
            <person name="Bell A."/>
            <person name="Bess C."/>
            <person name="Bickham C."/>
            <person name="Chaboub L."/>
            <person name="Chen D."/>
            <person name="Coyle M."/>
            <person name="Deiros D.R."/>
            <person name="Dinh H."/>
            <person name="Forbes L."/>
            <person name="Fowler G."/>
            <person name="Francisco L."/>
            <person name="Fu Q."/>
            <person name="Gubbala S."/>
            <person name="Hale W."/>
            <person name="Han Y."/>
            <person name="Hemphill L."/>
            <person name="Highlander S.K."/>
            <person name="Hirani K."/>
            <person name="Hogues M."/>
            <person name="Jackson L."/>
            <person name="Jakkamsetti A."/>
            <person name="Javaid M."/>
            <person name="Jiang H."/>
            <person name="Korchina V."/>
            <person name="Kovar C."/>
            <person name="Lara F."/>
            <person name="Lee S."/>
            <person name="Mata R."/>
            <person name="Mathew T."/>
            <person name="Moen C."/>
            <person name="Morales K."/>
            <person name="Munidasa M."/>
            <person name="Nazareth L."/>
            <person name="Ngo R."/>
            <person name="Nguyen L."/>
            <person name="Okwuonu G."/>
            <person name="Ongeri F."/>
            <person name="Patil S."/>
            <person name="Petrosino J."/>
            <person name="Pham C."/>
            <person name="Pham P."/>
            <person name="Pu L.-L."/>
            <person name="Puazo M."/>
            <person name="Raj R."/>
            <person name="Reid J."/>
            <person name="Rouhana J."/>
            <person name="Saada N."/>
            <person name="Shang Y."/>
            <person name="Simmons D."/>
            <person name="Thornton R."/>
            <person name="Warren J."/>
            <person name="Weissenberger G."/>
            <person name="Zhang J."/>
            <person name="Zhang L."/>
            <person name="Zhou C."/>
            <person name="Zhu D."/>
            <person name="Muzny D."/>
            <person name="Worley K."/>
            <person name="Gibbs R."/>
        </authorList>
    </citation>
    <scope>NUCLEOTIDE SEQUENCE [LARGE SCALE GENOMIC DNA]</scope>
    <source>
        <strain evidence="9 10">ATCC 49957</strain>
    </source>
</reference>
<dbReference type="SUPFAM" id="SSF52151">
    <property type="entry name" value="FabD/lysophospholipase-like"/>
    <property type="match status" value="1"/>
</dbReference>